<dbReference type="Proteomes" id="UP001596203">
    <property type="component" value="Unassembled WGS sequence"/>
</dbReference>
<evidence type="ECO:0000313" key="4">
    <source>
        <dbReference type="Proteomes" id="UP001596203"/>
    </source>
</evidence>
<protein>
    <submittedName>
        <fullName evidence="3">Maleylpyruvate isomerase N-terminal domain-containing protein</fullName>
    </submittedName>
</protein>
<dbReference type="RefSeq" id="WP_377424138.1">
    <property type="nucleotide sequence ID" value="NZ_JBHSPR010000017.1"/>
</dbReference>
<reference evidence="4" key="1">
    <citation type="journal article" date="2019" name="Int. J. Syst. Evol. Microbiol.">
        <title>The Global Catalogue of Microorganisms (GCM) 10K type strain sequencing project: providing services to taxonomists for standard genome sequencing and annotation.</title>
        <authorList>
            <consortium name="The Broad Institute Genomics Platform"/>
            <consortium name="The Broad Institute Genome Sequencing Center for Infectious Disease"/>
            <person name="Wu L."/>
            <person name="Ma J."/>
        </authorList>
    </citation>
    <scope>NUCLEOTIDE SEQUENCE [LARGE SCALE GENOMIC DNA]</scope>
    <source>
        <strain evidence="4">ZS-35-S2</strain>
    </source>
</reference>
<comment type="caution">
    <text evidence="3">The sequence shown here is derived from an EMBL/GenBank/DDBJ whole genome shotgun (WGS) entry which is preliminary data.</text>
</comment>
<dbReference type="PANTHER" id="PTHR40758:SF1">
    <property type="entry name" value="CONSERVED PROTEIN"/>
    <property type="match status" value="1"/>
</dbReference>
<gene>
    <name evidence="3" type="ORF">ACFP2T_20300</name>
</gene>
<keyword evidence="3" id="KW-0413">Isomerase</keyword>
<dbReference type="SUPFAM" id="SSF109854">
    <property type="entry name" value="DinB/YfiT-like putative metalloenzymes"/>
    <property type="match status" value="1"/>
</dbReference>
<dbReference type="InterPro" id="IPR024344">
    <property type="entry name" value="MDMPI_metal-binding"/>
</dbReference>
<name>A0ABW1KBU8_9ACTN</name>
<evidence type="ECO:0000259" key="2">
    <source>
        <dbReference type="Pfam" id="PF11716"/>
    </source>
</evidence>
<evidence type="ECO:0000313" key="3">
    <source>
        <dbReference type="EMBL" id="MFC6018537.1"/>
    </source>
</evidence>
<sequence>MLRVRLLECLAADQARLRQVASTDLTAAVPSCPDWNVEDLVRHVAVVYLHKVECMRSGRAPEDWPPDLSGEDPVVLLDRAYRALRGEFDSRDAAAAAPTWHDPNQTVGFWIRRMAQETVIHRLDAELATSQPVADIPEDLAIDGIDEVLRLFLAYGTRRWPEDFSEVLPGSAIVVRATAGPATWLIRLGPDGVEVESAPAEAAPAGPGSRVASGQRAAPAGPGSRVASGQRAAPVDPESRVAPGQRAAPGVESTGVGSFGVESDDAGPTASISAAPDQLLRWLWRRSADDAVSWTGDRAAVDRLRLALGPATQ</sequence>
<feature type="compositionally biased region" description="Low complexity" evidence="1">
    <location>
        <begin position="197"/>
        <end position="209"/>
    </location>
</feature>
<organism evidence="3 4">
    <name type="scientific">Plantactinospora solaniradicis</name>
    <dbReference type="NCBI Taxonomy" id="1723736"/>
    <lineage>
        <taxon>Bacteria</taxon>
        <taxon>Bacillati</taxon>
        <taxon>Actinomycetota</taxon>
        <taxon>Actinomycetes</taxon>
        <taxon>Micromonosporales</taxon>
        <taxon>Micromonosporaceae</taxon>
        <taxon>Plantactinospora</taxon>
    </lineage>
</organism>
<evidence type="ECO:0000256" key="1">
    <source>
        <dbReference type="SAM" id="MobiDB-lite"/>
    </source>
</evidence>
<feature type="domain" description="Mycothiol-dependent maleylpyruvate isomerase metal-binding" evidence="2">
    <location>
        <begin position="14"/>
        <end position="125"/>
    </location>
</feature>
<feature type="region of interest" description="Disordered" evidence="1">
    <location>
        <begin position="197"/>
        <end position="272"/>
    </location>
</feature>
<dbReference type="PANTHER" id="PTHR40758">
    <property type="entry name" value="CONSERVED PROTEIN"/>
    <property type="match status" value="1"/>
</dbReference>
<dbReference type="InterPro" id="IPR034660">
    <property type="entry name" value="DinB/YfiT-like"/>
</dbReference>
<dbReference type="Pfam" id="PF11716">
    <property type="entry name" value="MDMPI_N"/>
    <property type="match status" value="1"/>
</dbReference>
<accession>A0ABW1KBU8</accession>
<dbReference type="EMBL" id="JBHSPR010000017">
    <property type="protein sequence ID" value="MFC6018537.1"/>
    <property type="molecule type" value="Genomic_DNA"/>
</dbReference>
<keyword evidence="4" id="KW-1185">Reference proteome</keyword>
<proteinExistence type="predicted"/>
<dbReference type="NCBIfam" id="TIGR03083">
    <property type="entry name" value="maleylpyruvate isomerase family mycothiol-dependent enzyme"/>
    <property type="match status" value="1"/>
</dbReference>
<dbReference type="InterPro" id="IPR017517">
    <property type="entry name" value="Maleyloyr_isom"/>
</dbReference>
<dbReference type="GO" id="GO:0016853">
    <property type="term" value="F:isomerase activity"/>
    <property type="evidence" value="ECO:0007669"/>
    <property type="project" value="UniProtKB-KW"/>
</dbReference>